<proteinExistence type="predicted"/>
<comment type="caution">
    <text evidence="1">The sequence shown here is derived from an EMBL/GenBank/DDBJ whole genome shotgun (WGS) entry which is preliminary data.</text>
</comment>
<gene>
    <name evidence="1" type="ORF">E2C01_052324</name>
</gene>
<accession>A0A5B7GL83</accession>
<reference evidence="1 2" key="1">
    <citation type="submission" date="2019-05" db="EMBL/GenBank/DDBJ databases">
        <title>Another draft genome of Portunus trituberculatus and its Hox gene families provides insights of decapod evolution.</title>
        <authorList>
            <person name="Jeong J.-H."/>
            <person name="Song I."/>
            <person name="Kim S."/>
            <person name="Choi T."/>
            <person name="Kim D."/>
            <person name="Ryu S."/>
            <person name="Kim W."/>
        </authorList>
    </citation>
    <scope>NUCLEOTIDE SEQUENCE [LARGE SCALE GENOMIC DNA]</scope>
    <source>
        <tissue evidence="1">Muscle</tissue>
    </source>
</reference>
<dbReference type="Gene3D" id="2.40.70.10">
    <property type="entry name" value="Acid Proteases"/>
    <property type="match status" value="1"/>
</dbReference>
<dbReference type="EMBL" id="VSRR010015569">
    <property type="protein sequence ID" value="MPC58326.1"/>
    <property type="molecule type" value="Genomic_DNA"/>
</dbReference>
<dbReference type="AlphaFoldDB" id="A0A5B7GL83"/>
<evidence type="ECO:0000313" key="1">
    <source>
        <dbReference type="EMBL" id="MPC58326.1"/>
    </source>
</evidence>
<dbReference type="SUPFAM" id="SSF50630">
    <property type="entry name" value="Acid proteases"/>
    <property type="match status" value="1"/>
</dbReference>
<sequence length="148" mass="16078">MAVDLGLEQTIVRPDVVQECYLPESSEWLCCVTGHCTGLWGPVDVQIQLAGAEVVLLVYVAEIEDQCLLGLDFLTSMGCSLDLRAMQLEVRGKVVPMGRCTSRSAAMKALRATVIPPRSEMMLPCQLEGFKPPGLGVVEPNWTDGVDI</sequence>
<dbReference type="Proteomes" id="UP000324222">
    <property type="component" value="Unassembled WGS sequence"/>
</dbReference>
<name>A0A5B7GL83_PORTR</name>
<dbReference type="InterPro" id="IPR021109">
    <property type="entry name" value="Peptidase_aspartic_dom_sf"/>
</dbReference>
<evidence type="ECO:0000313" key="2">
    <source>
        <dbReference type="Proteomes" id="UP000324222"/>
    </source>
</evidence>
<keyword evidence="2" id="KW-1185">Reference proteome</keyword>
<protein>
    <submittedName>
        <fullName evidence="1">Uncharacterized protein</fullName>
    </submittedName>
</protein>
<organism evidence="1 2">
    <name type="scientific">Portunus trituberculatus</name>
    <name type="common">Swimming crab</name>
    <name type="synonym">Neptunus trituberculatus</name>
    <dbReference type="NCBI Taxonomy" id="210409"/>
    <lineage>
        <taxon>Eukaryota</taxon>
        <taxon>Metazoa</taxon>
        <taxon>Ecdysozoa</taxon>
        <taxon>Arthropoda</taxon>
        <taxon>Crustacea</taxon>
        <taxon>Multicrustacea</taxon>
        <taxon>Malacostraca</taxon>
        <taxon>Eumalacostraca</taxon>
        <taxon>Eucarida</taxon>
        <taxon>Decapoda</taxon>
        <taxon>Pleocyemata</taxon>
        <taxon>Brachyura</taxon>
        <taxon>Eubrachyura</taxon>
        <taxon>Portunoidea</taxon>
        <taxon>Portunidae</taxon>
        <taxon>Portuninae</taxon>
        <taxon>Portunus</taxon>
    </lineage>
</organism>